<keyword evidence="1" id="KW-0472">Membrane</keyword>
<dbReference type="OrthoDB" id="5491447at2"/>
<dbReference type="STRING" id="573501.SAMN04487999_0089"/>
<feature type="domain" description="Protein-glutamine gamma-glutamyltransferase-like C-terminal" evidence="3">
    <location>
        <begin position="174"/>
        <end position="236"/>
    </location>
</feature>
<feature type="signal peptide" evidence="2">
    <location>
        <begin position="1"/>
        <end position="19"/>
    </location>
</feature>
<accession>A0A1M5SMP9</accession>
<keyword evidence="1" id="KW-0812">Transmembrane</keyword>
<keyword evidence="1" id="KW-1133">Transmembrane helix</keyword>
<reference evidence="5" key="2">
    <citation type="submission" date="2016-11" db="EMBL/GenBank/DDBJ databases">
        <authorList>
            <person name="Jaros S."/>
            <person name="Januszkiewicz K."/>
            <person name="Wedrychowicz H."/>
        </authorList>
    </citation>
    <scope>NUCLEOTIDE SEQUENCE [LARGE SCALE GENOMIC DNA]</scope>
    <source>
        <strain evidence="5">DSM 19859</strain>
    </source>
</reference>
<feature type="chain" id="PRO_5012612667" description="Protein-glutamine gamma-glutamyltransferase-like C-terminal domain-containing protein" evidence="2">
    <location>
        <begin position="20"/>
        <end position="247"/>
    </location>
</feature>
<dbReference type="Pfam" id="PF13559">
    <property type="entry name" value="DUF4129"/>
    <property type="match status" value="1"/>
</dbReference>
<evidence type="ECO:0000256" key="2">
    <source>
        <dbReference type="SAM" id="SignalP"/>
    </source>
</evidence>
<dbReference type="Proteomes" id="UP000290037">
    <property type="component" value="Unassembled WGS sequence"/>
</dbReference>
<keyword evidence="7" id="KW-1185">Reference proteome</keyword>
<evidence type="ECO:0000259" key="3">
    <source>
        <dbReference type="Pfam" id="PF13559"/>
    </source>
</evidence>
<organism evidence="5 6">
    <name type="scientific">Leeuwenhoekiella palythoae</name>
    <dbReference type="NCBI Taxonomy" id="573501"/>
    <lineage>
        <taxon>Bacteria</taxon>
        <taxon>Pseudomonadati</taxon>
        <taxon>Bacteroidota</taxon>
        <taxon>Flavobacteriia</taxon>
        <taxon>Flavobacteriales</taxon>
        <taxon>Flavobacteriaceae</taxon>
        <taxon>Leeuwenhoekiella</taxon>
    </lineage>
</organism>
<evidence type="ECO:0000256" key="1">
    <source>
        <dbReference type="SAM" id="Phobius"/>
    </source>
</evidence>
<dbReference type="RefSeq" id="WP_072979217.1">
    <property type="nucleotide sequence ID" value="NZ_FQXT01000001.1"/>
</dbReference>
<dbReference type="Proteomes" id="UP000184240">
    <property type="component" value="Unassembled WGS sequence"/>
</dbReference>
<gene>
    <name evidence="4" type="ORF">DSM01_2387</name>
    <name evidence="5" type="ORF">SAMN04487999_0089</name>
</gene>
<dbReference type="AlphaFoldDB" id="A0A1M5SMP9"/>
<evidence type="ECO:0000313" key="5">
    <source>
        <dbReference type="EMBL" id="SHH39548.1"/>
    </source>
</evidence>
<evidence type="ECO:0000313" key="6">
    <source>
        <dbReference type="Proteomes" id="UP000184240"/>
    </source>
</evidence>
<reference evidence="6" key="1">
    <citation type="submission" date="2016-11" db="EMBL/GenBank/DDBJ databases">
        <authorList>
            <person name="Varghese N."/>
            <person name="Submissions S."/>
        </authorList>
    </citation>
    <scope>NUCLEOTIDE SEQUENCE [LARGE SCALE GENOMIC DNA]</scope>
    <source>
        <strain evidence="6">DSM 19859</strain>
    </source>
</reference>
<dbReference type="EMBL" id="QOVN01000004">
    <property type="protein sequence ID" value="RXG28925.1"/>
    <property type="molecule type" value="Genomic_DNA"/>
</dbReference>
<feature type="transmembrane region" description="Helical" evidence="1">
    <location>
        <begin position="97"/>
        <end position="122"/>
    </location>
</feature>
<sequence length="247" mass="28954">MITKLFYILICLFSFAAFAQNTNDSTTVARQVRYDDSVVAPKYFEEQALEEYRQDDAFDYVAFVPPDNIWTRFKTWLNDLWSSFIQWLLQGEEVSGILGFLIEALPYLIIILVVALLVWLFMRIDLGGSPLKTNALNKVILSDEQKIIETQNIQELIDAALKENNYRLAVRFYYLLLLQKLAQKDIIDWQAQKTNADYVYEIKNDTLRADFTKLTRIYDFIWYGNFNVSSHQFLKAETEFKKTTADL</sequence>
<proteinExistence type="predicted"/>
<dbReference type="EMBL" id="FQXT01000001">
    <property type="protein sequence ID" value="SHH39548.1"/>
    <property type="molecule type" value="Genomic_DNA"/>
</dbReference>
<protein>
    <recommendedName>
        <fullName evidence="3">Protein-glutamine gamma-glutamyltransferase-like C-terminal domain-containing protein</fullName>
    </recommendedName>
</protein>
<name>A0A1M5SMP9_9FLAO</name>
<evidence type="ECO:0000313" key="7">
    <source>
        <dbReference type="Proteomes" id="UP000290037"/>
    </source>
</evidence>
<dbReference type="InterPro" id="IPR025403">
    <property type="entry name" value="TgpA-like_C"/>
</dbReference>
<evidence type="ECO:0000313" key="4">
    <source>
        <dbReference type="EMBL" id="RXG28925.1"/>
    </source>
</evidence>
<reference evidence="4 7" key="3">
    <citation type="submission" date="2018-07" db="EMBL/GenBank/DDBJ databases">
        <title>Leeuwenhoekiella genomics.</title>
        <authorList>
            <person name="Tahon G."/>
            <person name="Willems A."/>
        </authorList>
    </citation>
    <scope>NUCLEOTIDE SEQUENCE [LARGE SCALE GENOMIC DNA]</scope>
    <source>
        <strain evidence="4 7">LMG 24856</strain>
    </source>
</reference>
<keyword evidence="2" id="KW-0732">Signal</keyword>